<dbReference type="AlphaFoldDB" id="A0A0C9X183"/>
<sequence length="61" mass="6840">YPSLSSLSICKLPFTATPSAPLLNPQVHERLPLRTVPHSWCMTVSHVRSLIPKLLNFAIFL</sequence>
<evidence type="ECO:0000313" key="1">
    <source>
        <dbReference type="EMBL" id="KIJ98880.1"/>
    </source>
</evidence>
<evidence type="ECO:0000313" key="2">
    <source>
        <dbReference type="Proteomes" id="UP000054477"/>
    </source>
</evidence>
<dbReference type="Proteomes" id="UP000054477">
    <property type="component" value="Unassembled WGS sequence"/>
</dbReference>
<reference evidence="2" key="2">
    <citation type="submission" date="2015-01" db="EMBL/GenBank/DDBJ databases">
        <title>Evolutionary Origins and Diversification of the Mycorrhizal Mutualists.</title>
        <authorList>
            <consortium name="DOE Joint Genome Institute"/>
            <consortium name="Mycorrhizal Genomics Consortium"/>
            <person name="Kohler A."/>
            <person name="Kuo A."/>
            <person name="Nagy L.G."/>
            <person name="Floudas D."/>
            <person name="Copeland A."/>
            <person name="Barry K.W."/>
            <person name="Cichocki N."/>
            <person name="Veneault-Fourrey C."/>
            <person name="LaButti K."/>
            <person name="Lindquist E.A."/>
            <person name="Lipzen A."/>
            <person name="Lundell T."/>
            <person name="Morin E."/>
            <person name="Murat C."/>
            <person name="Riley R."/>
            <person name="Ohm R."/>
            <person name="Sun H."/>
            <person name="Tunlid A."/>
            <person name="Henrissat B."/>
            <person name="Grigoriev I.V."/>
            <person name="Hibbett D.S."/>
            <person name="Martin F."/>
        </authorList>
    </citation>
    <scope>NUCLEOTIDE SEQUENCE [LARGE SCALE GENOMIC DNA]</scope>
    <source>
        <strain evidence="2">LaAM-08-1</strain>
    </source>
</reference>
<proteinExistence type="predicted"/>
<dbReference type="EMBL" id="KN838659">
    <property type="protein sequence ID" value="KIJ98880.1"/>
    <property type="molecule type" value="Genomic_DNA"/>
</dbReference>
<gene>
    <name evidence="1" type="ORF">K443DRAFT_103244</name>
</gene>
<keyword evidence="2" id="KW-1185">Reference proteome</keyword>
<reference evidence="1 2" key="1">
    <citation type="submission" date="2014-04" db="EMBL/GenBank/DDBJ databases">
        <authorList>
            <consortium name="DOE Joint Genome Institute"/>
            <person name="Kuo A."/>
            <person name="Kohler A."/>
            <person name="Nagy L.G."/>
            <person name="Floudas D."/>
            <person name="Copeland A."/>
            <person name="Barry K.W."/>
            <person name="Cichocki N."/>
            <person name="Veneault-Fourrey C."/>
            <person name="LaButti K."/>
            <person name="Lindquist E.A."/>
            <person name="Lipzen A."/>
            <person name="Lundell T."/>
            <person name="Morin E."/>
            <person name="Murat C."/>
            <person name="Sun H."/>
            <person name="Tunlid A."/>
            <person name="Henrissat B."/>
            <person name="Grigoriev I.V."/>
            <person name="Hibbett D.S."/>
            <person name="Martin F."/>
            <person name="Nordberg H.P."/>
            <person name="Cantor M.N."/>
            <person name="Hua S.X."/>
        </authorList>
    </citation>
    <scope>NUCLEOTIDE SEQUENCE [LARGE SCALE GENOMIC DNA]</scope>
    <source>
        <strain evidence="1 2">LaAM-08-1</strain>
    </source>
</reference>
<protein>
    <submittedName>
        <fullName evidence="1">Uncharacterized protein</fullName>
    </submittedName>
</protein>
<feature type="non-terminal residue" evidence="1">
    <location>
        <position position="1"/>
    </location>
</feature>
<organism evidence="1 2">
    <name type="scientific">Laccaria amethystina LaAM-08-1</name>
    <dbReference type="NCBI Taxonomy" id="1095629"/>
    <lineage>
        <taxon>Eukaryota</taxon>
        <taxon>Fungi</taxon>
        <taxon>Dikarya</taxon>
        <taxon>Basidiomycota</taxon>
        <taxon>Agaricomycotina</taxon>
        <taxon>Agaricomycetes</taxon>
        <taxon>Agaricomycetidae</taxon>
        <taxon>Agaricales</taxon>
        <taxon>Agaricineae</taxon>
        <taxon>Hydnangiaceae</taxon>
        <taxon>Laccaria</taxon>
    </lineage>
</organism>
<dbReference type="HOGENOM" id="CLU_2928975_0_0_1"/>
<name>A0A0C9X183_9AGAR</name>
<accession>A0A0C9X183</accession>